<dbReference type="GO" id="GO:0005856">
    <property type="term" value="C:cytoskeleton"/>
    <property type="evidence" value="ECO:0007669"/>
    <property type="project" value="InterPro"/>
</dbReference>
<sequence>MARQYDDTSTTLWSSEEYGDSESLSQQKKSFEVERNGEKGKTPRKVEQGEGSRGGIRSDPSASAGPHVVSKGGGMMLVQDVDSDSNSEAAEVQITRVRARKEGLASGKRDKERAFDRQKDVNELLRRTTEQTGLAADRIQTIERSEVPGADSDDRGTTTVYSSNFEGSEVSNENDDDDEDGDENGEGIEEAIEDSDGSKTDQESEFDSASGTSKGWSSAGSRATSVEGKNQGTGDHSHRAEEEEGGMTSVRRSGVEQTSKSYNPGGSWSSKRGAGQEGMWDDGSENEGPEESLETRRGATQMVPNASKRKRNRDFRHLKDDTFQKFWNGGGHVEGLISVGKGKAYKQVKGWMKYWQYHHARVLTLKGFRKGGQVDKDGHITPTPNTPMPYRICVLWMTGLELPPAAHLEKKDVLLECRFGVSLFFKDKAGFVGNTCHGECRPYQRLHDDAENGTLDGRTRDGVSVFNQQLFFHTSMATDRWMPILEIIAVERSKSGGDIRREVGVGWAPLSLRQSESHGSKELLDASTRQTLAKFGLDYDPGGTVQIARLRAGTPRYAACSAPWS</sequence>
<feature type="region of interest" description="Disordered" evidence="1">
    <location>
        <begin position="1"/>
        <end position="315"/>
    </location>
</feature>
<dbReference type="EMBL" id="BFEA01000152">
    <property type="protein sequence ID" value="GBG71739.1"/>
    <property type="molecule type" value="Genomic_DNA"/>
</dbReference>
<dbReference type="PANTHER" id="PTHR31043:SF3">
    <property type="entry name" value="NEPHROCYSTIN-4"/>
    <property type="match status" value="1"/>
</dbReference>
<reference evidence="2 3" key="1">
    <citation type="journal article" date="2018" name="Cell">
        <title>The Chara Genome: Secondary Complexity and Implications for Plant Terrestrialization.</title>
        <authorList>
            <person name="Nishiyama T."/>
            <person name="Sakayama H."/>
            <person name="Vries J.D."/>
            <person name="Buschmann H."/>
            <person name="Saint-Marcoux D."/>
            <person name="Ullrich K.K."/>
            <person name="Haas F.B."/>
            <person name="Vanderstraeten L."/>
            <person name="Becker D."/>
            <person name="Lang D."/>
            <person name="Vosolsobe S."/>
            <person name="Rombauts S."/>
            <person name="Wilhelmsson P.K.I."/>
            <person name="Janitza P."/>
            <person name="Kern R."/>
            <person name="Heyl A."/>
            <person name="Rumpler F."/>
            <person name="Villalobos L.I.A.C."/>
            <person name="Clay J.M."/>
            <person name="Skokan R."/>
            <person name="Toyoda A."/>
            <person name="Suzuki Y."/>
            <person name="Kagoshima H."/>
            <person name="Schijlen E."/>
            <person name="Tajeshwar N."/>
            <person name="Catarino B."/>
            <person name="Hetherington A.J."/>
            <person name="Saltykova A."/>
            <person name="Bonnot C."/>
            <person name="Breuninger H."/>
            <person name="Symeonidi A."/>
            <person name="Radhakrishnan G.V."/>
            <person name="Van Nieuwerburgh F."/>
            <person name="Deforce D."/>
            <person name="Chang C."/>
            <person name="Karol K.G."/>
            <person name="Hedrich R."/>
            <person name="Ulvskov P."/>
            <person name="Glockner G."/>
            <person name="Delwiche C.F."/>
            <person name="Petrasek J."/>
            <person name="Van de Peer Y."/>
            <person name="Friml J."/>
            <person name="Beilby M."/>
            <person name="Dolan L."/>
            <person name="Kohara Y."/>
            <person name="Sugano S."/>
            <person name="Fujiyama A."/>
            <person name="Delaux P.-M."/>
            <person name="Quint M."/>
            <person name="TheiBen G."/>
            <person name="Hagemann M."/>
            <person name="Harholt J."/>
            <person name="Dunand C."/>
            <person name="Zachgo S."/>
            <person name="Langdale J."/>
            <person name="Maumus F."/>
            <person name="Straeten D.V.D."/>
            <person name="Gould S.B."/>
            <person name="Rensing S.A."/>
        </authorList>
    </citation>
    <scope>NUCLEOTIDE SEQUENCE [LARGE SCALE GENOMIC DNA]</scope>
    <source>
        <strain evidence="2 3">S276</strain>
    </source>
</reference>
<feature type="compositionally biased region" description="Polar residues" evidence="1">
    <location>
        <begin position="157"/>
        <end position="171"/>
    </location>
</feature>
<dbReference type="Gramene" id="GBG71739">
    <property type="protein sequence ID" value="GBG71739"/>
    <property type="gene ID" value="CBR_g9149"/>
</dbReference>
<dbReference type="GO" id="GO:0090090">
    <property type="term" value="P:negative regulation of canonical Wnt signaling pathway"/>
    <property type="evidence" value="ECO:0007669"/>
    <property type="project" value="InterPro"/>
</dbReference>
<feature type="compositionally biased region" description="Acidic residues" evidence="1">
    <location>
        <begin position="172"/>
        <end position="195"/>
    </location>
</feature>
<evidence type="ECO:0000256" key="1">
    <source>
        <dbReference type="SAM" id="MobiDB-lite"/>
    </source>
</evidence>
<dbReference type="InterPro" id="IPR029775">
    <property type="entry name" value="NPHP4"/>
</dbReference>
<feature type="compositionally biased region" description="Polar residues" evidence="1">
    <location>
        <begin position="255"/>
        <end position="270"/>
    </location>
</feature>
<dbReference type="GO" id="GO:0097730">
    <property type="term" value="C:non-motile cilium"/>
    <property type="evidence" value="ECO:0007669"/>
    <property type="project" value="InterPro"/>
</dbReference>
<accession>A0A388KNV6</accession>
<keyword evidence="3" id="KW-1185">Reference proteome</keyword>
<feature type="compositionally biased region" description="Polar residues" evidence="1">
    <location>
        <begin position="207"/>
        <end position="234"/>
    </location>
</feature>
<gene>
    <name evidence="2" type="ORF">CBR_g9149</name>
</gene>
<proteinExistence type="predicted"/>
<evidence type="ECO:0000313" key="2">
    <source>
        <dbReference type="EMBL" id="GBG71739.1"/>
    </source>
</evidence>
<feature type="compositionally biased region" description="Basic and acidic residues" evidence="1">
    <location>
        <begin position="29"/>
        <end position="50"/>
    </location>
</feature>
<feature type="compositionally biased region" description="Basic and acidic residues" evidence="1">
    <location>
        <begin position="100"/>
        <end position="129"/>
    </location>
</feature>
<evidence type="ECO:0000313" key="3">
    <source>
        <dbReference type="Proteomes" id="UP000265515"/>
    </source>
</evidence>
<feature type="compositionally biased region" description="Basic and acidic residues" evidence="1">
    <location>
        <begin position="140"/>
        <end position="156"/>
    </location>
</feature>
<organism evidence="2 3">
    <name type="scientific">Chara braunii</name>
    <name type="common">Braun's stonewort</name>
    <dbReference type="NCBI Taxonomy" id="69332"/>
    <lineage>
        <taxon>Eukaryota</taxon>
        <taxon>Viridiplantae</taxon>
        <taxon>Streptophyta</taxon>
        <taxon>Charophyceae</taxon>
        <taxon>Charales</taxon>
        <taxon>Characeae</taxon>
        <taxon>Chara</taxon>
    </lineage>
</organism>
<dbReference type="AlphaFoldDB" id="A0A388KNV6"/>
<comment type="caution">
    <text evidence="2">The sequence shown here is derived from an EMBL/GenBank/DDBJ whole genome shotgun (WGS) entry which is preliminary data.</text>
</comment>
<name>A0A388KNV6_CHABU</name>
<dbReference type="STRING" id="69332.A0A388KNV6"/>
<dbReference type="Proteomes" id="UP000265515">
    <property type="component" value="Unassembled WGS sequence"/>
</dbReference>
<dbReference type="PANTHER" id="PTHR31043">
    <property type="entry name" value="NEPHROCYSTIN-4"/>
    <property type="match status" value="1"/>
</dbReference>
<protein>
    <submittedName>
        <fullName evidence="2">Uncharacterized protein</fullName>
    </submittedName>
</protein>
<feature type="compositionally biased region" description="Acidic residues" evidence="1">
    <location>
        <begin position="279"/>
        <end position="292"/>
    </location>
</feature>